<comment type="caution">
    <text evidence="2">The sequence shown here is derived from an EMBL/GenBank/DDBJ whole genome shotgun (WGS) entry which is preliminary data.</text>
</comment>
<dbReference type="Proteomes" id="UP000019760">
    <property type="component" value="Unassembled WGS sequence"/>
</dbReference>
<organism evidence="2 3">
    <name type="scientific">Acidomonas methanolica NBRC 104435</name>
    <dbReference type="NCBI Taxonomy" id="1231351"/>
    <lineage>
        <taxon>Bacteria</taxon>
        <taxon>Pseudomonadati</taxon>
        <taxon>Pseudomonadota</taxon>
        <taxon>Alphaproteobacteria</taxon>
        <taxon>Acetobacterales</taxon>
        <taxon>Acetobacteraceae</taxon>
        <taxon>Acidomonas</taxon>
    </lineage>
</organism>
<evidence type="ECO:0000256" key="1">
    <source>
        <dbReference type="SAM" id="MobiDB-lite"/>
    </source>
</evidence>
<gene>
    <name evidence="2" type="ORF">Amme_112_008</name>
</gene>
<sequence>MSKKQTSEFIRKFSAMMIVAPFVVIGAPLLLAIFFLSEHAKPVAAAPPQPLPFLPPPQATSQGAPRHAETQPLSDPPSVAPEPQNKDTVEYSPPIVNAGKAQKYAEEAKAFLGRCYTWGGMKGCMQHQDRFVRQYVNALAGDYKAQNDILFDFIAGRHDPDGGRGGAVVSNMLQACAWSAVIAASGSPYVTQNDLSTMVLYCSYLRPIDLAAAKERARVIATIIASRRVHPIAVPQIEYDPRSGLDEQSADK</sequence>
<feature type="region of interest" description="Disordered" evidence="1">
    <location>
        <begin position="47"/>
        <end position="92"/>
    </location>
</feature>
<reference evidence="3" key="1">
    <citation type="journal article" date="2014" name="FEMS Microbiol. Lett.">
        <title>Draft Genomic DNA Sequence of the Facultatively Methylotrophic Bacterium Acidomonas methanolica type strain MB58.</title>
        <authorList>
            <person name="Higashiura N."/>
            <person name="Hadano H."/>
            <person name="Hirakawa H."/>
            <person name="Matsutani M."/>
            <person name="Takabe S."/>
            <person name="Matsushita K."/>
            <person name="Azuma Y."/>
        </authorList>
    </citation>
    <scope>NUCLEOTIDE SEQUENCE [LARGE SCALE GENOMIC DNA]</scope>
    <source>
        <strain evidence="3">MB58</strain>
    </source>
</reference>
<protein>
    <submittedName>
        <fullName evidence="2">Uncharacterized protein</fullName>
    </submittedName>
</protein>
<evidence type="ECO:0000313" key="3">
    <source>
        <dbReference type="Proteomes" id="UP000019760"/>
    </source>
</evidence>
<feature type="compositionally biased region" description="Pro residues" evidence="1">
    <location>
        <begin position="47"/>
        <end position="58"/>
    </location>
</feature>
<evidence type="ECO:0000313" key="2">
    <source>
        <dbReference type="EMBL" id="GAJ30220.1"/>
    </source>
</evidence>
<dbReference type="RefSeq" id="WP_132126874.1">
    <property type="nucleotide sequence ID" value="NZ_BAND01000111.1"/>
</dbReference>
<proteinExistence type="predicted"/>
<reference evidence="2 3" key="2">
    <citation type="journal article" date="2014" name="FEMS Microbiol. Lett.">
        <title>Draft genomic DNA sequence of the facultatively methylotrophic bacterium Acidomonas methanolica type strain MB58.</title>
        <authorList>
            <person name="Higashiura N."/>
            <person name="Hadano H."/>
            <person name="Hirakawa H."/>
            <person name="Matsutani M."/>
            <person name="Takabe S."/>
            <person name="Matsushita K."/>
            <person name="Azuma Y."/>
        </authorList>
    </citation>
    <scope>NUCLEOTIDE SEQUENCE [LARGE SCALE GENOMIC DNA]</scope>
    <source>
        <strain evidence="2 3">MB58</strain>
    </source>
</reference>
<keyword evidence="3" id="KW-1185">Reference proteome</keyword>
<dbReference type="EMBL" id="BAND01000111">
    <property type="protein sequence ID" value="GAJ30220.1"/>
    <property type="molecule type" value="Genomic_DNA"/>
</dbReference>
<dbReference type="OrthoDB" id="7226379at2"/>
<dbReference type="AlphaFoldDB" id="A0A023D947"/>
<accession>A0A023D947</accession>
<name>A0A023D947_ACIMT</name>